<evidence type="ECO:0000256" key="1">
    <source>
        <dbReference type="SAM" id="MobiDB-lite"/>
    </source>
</evidence>
<proteinExistence type="predicted"/>
<dbReference type="EnsemblMetazoa" id="AMIN014448-RA">
    <property type="protein sequence ID" value="AMIN014448-PA"/>
    <property type="gene ID" value="AMIN014448"/>
</dbReference>
<name>A0A182WP36_9DIPT</name>
<organism evidence="2 3">
    <name type="scientific">Anopheles minimus</name>
    <dbReference type="NCBI Taxonomy" id="112268"/>
    <lineage>
        <taxon>Eukaryota</taxon>
        <taxon>Metazoa</taxon>
        <taxon>Ecdysozoa</taxon>
        <taxon>Arthropoda</taxon>
        <taxon>Hexapoda</taxon>
        <taxon>Insecta</taxon>
        <taxon>Pterygota</taxon>
        <taxon>Neoptera</taxon>
        <taxon>Endopterygota</taxon>
        <taxon>Diptera</taxon>
        <taxon>Nematocera</taxon>
        <taxon>Culicoidea</taxon>
        <taxon>Culicidae</taxon>
        <taxon>Anophelinae</taxon>
        <taxon>Anopheles</taxon>
    </lineage>
</organism>
<evidence type="ECO:0000313" key="3">
    <source>
        <dbReference type="Proteomes" id="UP000075920"/>
    </source>
</evidence>
<reference evidence="3" key="1">
    <citation type="submission" date="2013-03" db="EMBL/GenBank/DDBJ databases">
        <title>The Genome Sequence of Anopheles minimus MINIMUS1.</title>
        <authorList>
            <consortium name="The Broad Institute Genomics Platform"/>
            <person name="Neafsey D.E."/>
            <person name="Walton C."/>
            <person name="Walker B."/>
            <person name="Young S.K."/>
            <person name="Zeng Q."/>
            <person name="Gargeya S."/>
            <person name="Fitzgerald M."/>
            <person name="Haas B."/>
            <person name="Abouelleil A."/>
            <person name="Allen A.W."/>
            <person name="Alvarado L."/>
            <person name="Arachchi H.M."/>
            <person name="Berlin A.M."/>
            <person name="Chapman S.B."/>
            <person name="Gainer-Dewar J."/>
            <person name="Goldberg J."/>
            <person name="Griggs A."/>
            <person name="Gujja S."/>
            <person name="Hansen M."/>
            <person name="Howarth C."/>
            <person name="Imamovic A."/>
            <person name="Ireland A."/>
            <person name="Larimer J."/>
            <person name="McCowan C."/>
            <person name="Murphy C."/>
            <person name="Pearson M."/>
            <person name="Poon T.W."/>
            <person name="Priest M."/>
            <person name="Roberts A."/>
            <person name="Saif S."/>
            <person name="Shea T."/>
            <person name="Sisk P."/>
            <person name="Sykes S."/>
            <person name="Wortman J."/>
            <person name="Nusbaum C."/>
            <person name="Birren B."/>
        </authorList>
    </citation>
    <scope>NUCLEOTIDE SEQUENCE [LARGE SCALE GENOMIC DNA]</scope>
    <source>
        <strain evidence="3">MINIMUS1</strain>
    </source>
</reference>
<keyword evidence="3" id="KW-1185">Reference proteome</keyword>
<accession>A0A182WP36</accession>
<reference evidence="2" key="2">
    <citation type="submission" date="2020-05" db="UniProtKB">
        <authorList>
            <consortium name="EnsemblMetazoa"/>
        </authorList>
    </citation>
    <scope>IDENTIFICATION</scope>
    <source>
        <strain evidence="2">MINIMUS1</strain>
    </source>
</reference>
<evidence type="ECO:0000313" key="2">
    <source>
        <dbReference type="EnsemblMetazoa" id="AMIN014448-PA"/>
    </source>
</evidence>
<dbReference type="AlphaFoldDB" id="A0A182WP36"/>
<protein>
    <submittedName>
        <fullName evidence="2">Uncharacterized protein</fullName>
    </submittedName>
</protein>
<feature type="region of interest" description="Disordered" evidence="1">
    <location>
        <begin position="1"/>
        <end position="23"/>
    </location>
</feature>
<dbReference type="VEuPathDB" id="VectorBase:AMIN014448"/>
<dbReference type="Proteomes" id="UP000075920">
    <property type="component" value="Unassembled WGS sequence"/>
</dbReference>
<sequence length="23" mass="2428">MAGWSVFPPSPQSPRSPGTVADR</sequence>